<feature type="domain" description="TRAF-type" evidence="7">
    <location>
        <begin position="37"/>
        <end position="79"/>
    </location>
</feature>
<dbReference type="InterPro" id="IPR001293">
    <property type="entry name" value="Znf_TRAF"/>
</dbReference>
<dbReference type="PANTHER" id="PTHR15933:SF20">
    <property type="entry name" value="F-BOX DOMAIN-CONTAINING PROTEIN"/>
    <property type="match status" value="1"/>
</dbReference>
<keyword evidence="1 5" id="KW-0479">Metal-binding</keyword>
<evidence type="ECO:0000259" key="7">
    <source>
        <dbReference type="PROSITE" id="PS50145"/>
    </source>
</evidence>
<dbReference type="EMBL" id="JAIZAY010000017">
    <property type="protein sequence ID" value="KAJ8025909.1"/>
    <property type="molecule type" value="Genomic_DNA"/>
</dbReference>
<feature type="zinc finger region" description="TRAF-type" evidence="5">
    <location>
        <begin position="37"/>
        <end position="79"/>
    </location>
</feature>
<evidence type="ECO:0000313" key="9">
    <source>
        <dbReference type="EMBL" id="KAJ8025909.1"/>
    </source>
</evidence>
<dbReference type="InterPro" id="IPR031890">
    <property type="entry name" value="Fbxo30/Fbxo40"/>
</dbReference>
<dbReference type="Gene3D" id="3.30.40.150">
    <property type="entry name" value="TRAF-like zinc-finger, N-terminal subdomain"/>
    <property type="match status" value="1"/>
</dbReference>
<evidence type="ECO:0000256" key="6">
    <source>
        <dbReference type="SAM" id="MobiDB-lite"/>
    </source>
</evidence>
<dbReference type="PANTHER" id="PTHR15933">
    <property type="entry name" value="PROTEIN CBG16327"/>
    <property type="match status" value="1"/>
</dbReference>
<feature type="domain" description="F-box" evidence="8">
    <location>
        <begin position="257"/>
        <end position="311"/>
    </location>
</feature>
<comment type="caution">
    <text evidence="9">The sequence shown here is derived from an EMBL/GenBank/DDBJ whole genome shotgun (WGS) entry which is preliminary data.</text>
</comment>
<dbReference type="AlphaFoldDB" id="A0A9Q1BHV3"/>
<protein>
    <submittedName>
        <fullName evidence="9">F-box only protein 30</fullName>
    </submittedName>
</protein>
<reference evidence="9" key="1">
    <citation type="submission" date="2021-10" db="EMBL/GenBank/DDBJ databases">
        <title>Tropical sea cucumber genome reveals ecological adaptation and Cuvierian tubules defense mechanism.</title>
        <authorList>
            <person name="Chen T."/>
        </authorList>
    </citation>
    <scope>NUCLEOTIDE SEQUENCE</scope>
    <source>
        <strain evidence="9">Nanhai2018</strain>
        <tissue evidence="9">Muscle</tissue>
    </source>
</reference>
<keyword evidence="2 5" id="KW-0863">Zinc-finger</keyword>
<accession>A0A9Q1BHV3</accession>
<dbReference type="InterPro" id="IPR001810">
    <property type="entry name" value="F-box_dom"/>
</dbReference>
<dbReference type="GO" id="GO:0061630">
    <property type="term" value="F:ubiquitin protein ligase activity"/>
    <property type="evidence" value="ECO:0007669"/>
    <property type="project" value="InterPro"/>
</dbReference>
<dbReference type="Pfam" id="PF15966">
    <property type="entry name" value="F-box_4"/>
    <property type="match status" value="1"/>
</dbReference>
<evidence type="ECO:0000256" key="2">
    <source>
        <dbReference type="ARBA" id="ARBA00022771"/>
    </source>
</evidence>
<evidence type="ECO:0000256" key="5">
    <source>
        <dbReference type="PROSITE-ProRule" id="PRU00207"/>
    </source>
</evidence>
<evidence type="ECO:0000256" key="4">
    <source>
        <dbReference type="ARBA" id="ARBA00022833"/>
    </source>
</evidence>
<organism evidence="9 10">
    <name type="scientific">Holothuria leucospilota</name>
    <name type="common">Black long sea cucumber</name>
    <name type="synonym">Mertensiothuria leucospilota</name>
    <dbReference type="NCBI Taxonomy" id="206669"/>
    <lineage>
        <taxon>Eukaryota</taxon>
        <taxon>Metazoa</taxon>
        <taxon>Echinodermata</taxon>
        <taxon>Eleutherozoa</taxon>
        <taxon>Echinozoa</taxon>
        <taxon>Holothuroidea</taxon>
        <taxon>Aspidochirotacea</taxon>
        <taxon>Aspidochirotida</taxon>
        <taxon>Holothuriidae</taxon>
        <taxon>Holothuria</taxon>
    </lineage>
</organism>
<name>A0A9Q1BHV3_HOLLE</name>
<dbReference type="PROSITE" id="PS50145">
    <property type="entry name" value="ZF_TRAF"/>
    <property type="match status" value="1"/>
</dbReference>
<keyword evidence="3" id="KW-0833">Ubl conjugation pathway</keyword>
<dbReference type="OrthoDB" id="5918172at2759"/>
<dbReference type="Pfam" id="PF15965">
    <property type="entry name" value="zf-TRAF_2"/>
    <property type="match status" value="1"/>
</dbReference>
<evidence type="ECO:0000259" key="8">
    <source>
        <dbReference type="PROSITE" id="PS50181"/>
    </source>
</evidence>
<dbReference type="InterPro" id="IPR043013">
    <property type="entry name" value="Znf_TRAF_N"/>
</dbReference>
<evidence type="ECO:0000256" key="3">
    <source>
        <dbReference type="ARBA" id="ARBA00022786"/>
    </source>
</evidence>
<sequence>MAGVNREDPEPVHGHCTNCVSVNCKVLPITDHSCPMVTCPADCNAKFHRCKIDDHRNLCPNEVVPCLNHWNGCKKRMPRFSAKKHLKVCPSSHRGYSEDFKFVNFYVALKHYQEEEANKDLTDSESIHSKVSDTYESFHINDSSQSEMSNANESLHTNDSSQSEMTDANEPVHNDDSCQQQIADESKLVHTIANNISNGFCLLRKSLWVVPWQVQKSPEHEQFIQIHSSKCKCNDPSDQEMAPIMLPSDETHSEMSGFRMDELPYMTLRKIAGFLDAESLSKLSLVSYQMRMVCASWLHDHGSVTVIWEKINGKWVDSKRIWKF</sequence>
<dbReference type="PROSITE" id="PS50181">
    <property type="entry name" value="FBOX"/>
    <property type="match status" value="1"/>
</dbReference>
<feature type="region of interest" description="Disordered" evidence="6">
    <location>
        <begin position="142"/>
        <end position="178"/>
    </location>
</feature>
<evidence type="ECO:0000256" key="1">
    <source>
        <dbReference type="ARBA" id="ARBA00022723"/>
    </source>
</evidence>
<evidence type="ECO:0000313" key="10">
    <source>
        <dbReference type="Proteomes" id="UP001152320"/>
    </source>
</evidence>
<keyword evidence="10" id="KW-1185">Reference proteome</keyword>
<proteinExistence type="predicted"/>
<keyword evidence="4 5" id="KW-0862">Zinc</keyword>
<gene>
    <name evidence="9" type="ORF">HOLleu_33608</name>
</gene>
<dbReference type="Proteomes" id="UP001152320">
    <property type="component" value="Chromosome 17"/>
</dbReference>
<feature type="compositionally biased region" description="Polar residues" evidence="6">
    <location>
        <begin position="142"/>
        <end position="166"/>
    </location>
</feature>
<dbReference type="GO" id="GO:0008270">
    <property type="term" value="F:zinc ion binding"/>
    <property type="evidence" value="ECO:0007669"/>
    <property type="project" value="UniProtKB-KW"/>
</dbReference>